<proteinExistence type="predicted"/>
<dbReference type="PANTHER" id="PTHR43794:SF11">
    <property type="entry name" value="AMIDOHYDROLASE-RELATED DOMAIN-CONTAINING PROTEIN"/>
    <property type="match status" value="1"/>
</dbReference>
<evidence type="ECO:0000259" key="2">
    <source>
        <dbReference type="Pfam" id="PF01979"/>
    </source>
</evidence>
<reference evidence="4" key="1">
    <citation type="submission" date="2016-10" db="EMBL/GenBank/DDBJ databases">
        <authorList>
            <person name="Varghese N."/>
            <person name="Submissions S."/>
        </authorList>
    </citation>
    <scope>NUCLEOTIDE SEQUENCE [LARGE SCALE GENOMIC DNA]</scope>
    <source>
        <strain evidence="4">DSM 45237</strain>
    </source>
</reference>
<dbReference type="InterPro" id="IPR006680">
    <property type="entry name" value="Amidohydro-rel"/>
</dbReference>
<sequence>MPDQLTAITARWTLLPLPSGGVEAAENATVLVRGHRIEDVVRGPAVQADRRVELPRGIVLPGFVNLHNHALNGPVFRGIVDDATVAADTIVYDLLLPLGDLAGEVLTDDELRAVYRLAVLELLRTGTTSVLDMPRAQHHGFLDAAGELGLRAFVAPYVFSAPDEDASLAAALAVADRYDGGRIRVGFGPHATDTCSPRLLRRIAALAAERDTFVSIHVAQSRNEVEQVRARHGRTPVEYLHDTGLLGPRTVVAHGVYVEDGDLALLRDSGATVAHCPLTFARSGVTVTFDRFHRAGVRTGIGTDAYSFDHFGELRAAGLIAKLSSGDGAVADAPTLLAAATSTGGAALGGRVGAIEPGRLADLVGVDLSAPHLQPVRDPLRNLVWNATPADVAFVMVDGRTVVDGGRVAGCDERRVVDEAAAAVDRLWHAAEAAGVLPPIERTPA</sequence>
<dbReference type="RefSeq" id="WP_069112784.1">
    <property type="nucleotide sequence ID" value="NZ_FNUC01000003.1"/>
</dbReference>
<dbReference type="AlphaFoldDB" id="A0A1H5KVD8"/>
<evidence type="ECO:0000256" key="1">
    <source>
        <dbReference type="ARBA" id="ARBA00022801"/>
    </source>
</evidence>
<gene>
    <name evidence="3" type="ORF">SAMN04488561_2256</name>
</gene>
<dbReference type="PANTHER" id="PTHR43794">
    <property type="entry name" value="AMINOHYDROLASE SSNA-RELATED"/>
    <property type="match status" value="1"/>
</dbReference>
<dbReference type="GO" id="GO:0016810">
    <property type="term" value="F:hydrolase activity, acting on carbon-nitrogen (but not peptide) bonds"/>
    <property type="evidence" value="ECO:0007669"/>
    <property type="project" value="InterPro"/>
</dbReference>
<name>A0A1H5KVD8_9ACTN</name>
<feature type="domain" description="Amidohydrolase-related" evidence="2">
    <location>
        <begin position="58"/>
        <end position="402"/>
    </location>
</feature>
<keyword evidence="1" id="KW-0378">Hydrolase</keyword>
<accession>A0A1H5KVD8</accession>
<evidence type="ECO:0000313" key="3">
    <source>
        <dbReference type="EMBL" id="SEE68347.1"/>
    </source>
</evidence>
<dbReference type="STRING" id="561176.SAMN04488561_2256"/>
<dbReference type="InterPro" id="IPR032466">
    <property type="entry name" value="Metal_Hydrolase"/>
</dbReference>
<keyword evidence="4" id="KW-1185">Reference proteome</keyword>
<dbReference type="Proteomes" id="UP000181980">
    <property type="component" value="Unassembled WGS sequence"/>
</dbReference>
<dbReference type="OrthoDB" id="3189065at2"/>
<dbReference type="Pfam" id="PF01979">
    <property type="entry name" value="Amidohydro_1"/>
    <property type="match status" value="1"/>
</dbReference>
<protein>
    <submittedName>
        <fullName evidence="3">Cytosine/adenosine deaminase</fullName>
    </submittedName>
</protein>
<dbReference type="InterPro" id="IPR050287">
    <property type="entry name" value="MTA/SAH_deaminase"/>
</dbReference>
<dbReference type="InterPro" id="IPR011059">
    <property type="entry name" value="Metal-dep_hydrolase_composite"/>
</dbReference>
<dbReference type="SUPFAM" id="SSF51556">
    <property type="entry name" value="Metallo-dependent hydrolases"/>
    <property type="match status" value="1"/>
</dbReference>
<dbReference type="Gene3D" id="2.30.40.10">
    <property type="entry name" value="Urease, subunit C, domain 1"/>
    <property type="match status" value="1"/>
</dbReference>
<dbReference type="EMBL" id="FNUC01000003">
    <property type="protein sequence ID" value="SEE68347.1"/>
    <property type="molecule type" value="Genomic_DNA"/>
</dbReference>
<dbReference type="Gene3D" id="3.20.20.140">
    <property type="entry name" value="Metal-dependent hydrolases"/>
    <property type="match status" value="1"/>
</dbReference>
<dbReference type="SUPFAM" id="SSF51338">
    <property type="entry name" value="Composite domain of metallo-dependent hydrolases"/>
    <property type="match status" value="1"/>
</dbReference>
<evidence type="ECO:0000313" key="4">
    <source>
        <dbReference type="Proteomes" id="UP000181980"/>
    </source>
</evidence>
<organism evidence="3 4">
    <name type="scientific">Jiangella alba</name>
    <dbReference type="NCBI Taxonomy" id="561176"/>
    <lineage>
        <taxon>Bacteria</taxon>
        <taxon>Bacillati</taxon>
        <taxon>Actinomycetota</taxon>
        <taxon>Actinomycetes</taxon>
        <taxon>Jiangellales</taxon>
        <taxon>Jiangellaceae</taxon>
        <taxon>Jiangella</taxon>
    </lineage>
</organism>